<accession>Q0HVU8</accession>
<dbReference type="HOGENOM" id="CLU_1293583_0_0_6"/>
<protein>
    <submittedName>
        <fullName evidence="1">Uncharacterized protein</fullName>
    </submittedName>
</protein>
<name>Q0HVU8_SHESR</name>
<proteinExistence type="predicted"/>
<reference evidence="1" key="1">
    <citation type="submission" date="2006-08" db="EMBL/GenBank/DDBJ databases">
        <title>Complete sequence of Chromosome1 of Shewanella sp. MR-7.</title>
        <authorList>
            <consortium name="US DOE Joint Genome Institute"/>
            <person name="Copeland A."/>
            <person name="Lucas S."/>
            <person name="Lapidus A."/>
            <person name="Barry K."/>
            <person name="Detter J.C."/>
            <person name="Glavina del Rio T."/>
            <person name="Hammon N."/>
            <person name="Israni S."/>
            <person name="Dalin E."/>
            <person name="Tice H."/>
            <person name="Pitluck S."/>
            <person name="Kiss H."/>
            <person name="Brettin T."/>
            <person name="Bruce D."/>
            <person name="Han C."/>
            <person name="Tapia R."/>
            <person name="Gilna P."/>
            <person name="Schmutz J."/>
            <person name="Larimer F."/>
            <person name="Land M."/>
            <person name="Hauser L."/>
            <person name="Kyrpides N."/>
            <person name="Mikhailova N."/>
            <person name="Nealson K."/>
            <person name="Konstantinidis K."/>
            <person name="Klappenbach J."/>
            <person name="Tiedje J."/>
            <person name="Richardson P."/>
        </authorList>
    </citation>
    <scope>NUCLEOTIDE SEQUENCE</scope>
    <source>
        <strain evidence="1">MR-7</strain>
    </source>
</reference>
<gene>
    <name evidence="1" type="ordered locus">Shewmr7_1764</name>
</gene>
<dbReference type="AlphaFoldDB" id="Q0HVU8"/>
<organism evidence="1">
    <name type="scientific">Shewanella sp. (strain MR-7)</name>
    <dbReference type="NCBI Taxonomy" id="60481"/>
    <lineage>
        <taxon>Bacteria</taxon>
        <taxon>Pseudomonadati</taxon>
        <taxon>Pseudomonadota</taxon>
        <taxon>Gammaproteobacteria</taxon>
        <taxon>Alteromonadales</taxon>
        <taxon>Shewanellaceae</taxon>
        <taxon>Shewanella</taxon>
    </lineage>
</organism>
<evidence type="ECO:0000313" key="1">
    <source>
        <dbReference type="EMBL" id="ABI42757.1"/>
    </source>
</evidence>
<sequence>MPTFNIPKTDNNKYEFIITLRSINRPINEFELNRFLNNATSIKVELEDLLVFHEDIKSFIRHSLDQIPEDNPYYIAPHLRGLSDLDKLAEIGYKACVANEKHRVKNKDLSLLIKQQLKFPDKKADSAAFFIHPNPNRGKKANRNPRDPNSPPPTCQFTVLIYLLEEYWVKYKDADVQIVTDDILNFTELLGYSEDNRKYAELLTRPIKCISSD</sequence>
<dbReference type="KEGG" id="shm:Shewmr7_1764"/>
<dbReference type="EMBL" id="CP000444">
    <property type="protein sequence ID" value="ABI42757.1"/>
    <property type="molecule type" value="Genomic_DNA"/>
</dbReference>